<dbReference type="InterPro" id="IPR006035">
    <property type="entry name" value="Ureohydrolase"/>
</dbReference>
<dbReference type="STRING" id="1612624.ADU59_14050"/>
<evidence type="ECO:0000313" key="2">
    <source>
        <dbReference type="Proteomes" id="UP000093111"/>
    </source>
</evidence>
<dbReference type="Proteomes" id="UP000093111">
    <property type="component" value="Unassembled WGS sequence"/>
</dbReference>
<dbReference type="Gene3D" id="3.40.800.10">
    <property type="entry name" value="Ureohydrolase domain"/>
    <property type="match status" value="1"/>
</dbReference>
<dbReference type="PATRIC" id="fig|1612624.7.peg.4720"/>
<dbReference type="Pfam" id="PF00491">
    <property type="entry name" value="Arginase"/>
    <property type="match status" value="1"/>
</dbReference>
<dbReference type="OrthoDB" id="8770139at2"/>
<dbReference type="AlphaFoldDB" id="A0A1C7P0T1"/>
<dbReference type="EMBL" id="LGLV01000008">
    <property type="protein sequence ID" value="OBZ94923.1"/>
    <property type="molecule type" value="Genomic_DNA"/>
</dbReference>
<evidence type="ECO:0000313" key="1">
    <source>
        <dbReference type="EMBL" id="OBZ94923.1"/>
    </source>
</evidence>
<dbReference type="GO" id="GO:0008783">
    <property type="term" value="F:agmatinase activity"/>
    <property type="evidence" value="ECO:0007669"/>
    <property type="project" value="TreeGrafter"/>
</dbReference>
<accession>A0A1C7P0T1</accession>
<gene>
    <name evidence="1" type="ORF">ADU59_14050</name>
</gene>
<organism evidence="1 2">
    <name type="scientific">Pararhizobium polonicum</name>
    <dbReference type="NCBI Taxonomy" id="1612624"/>
    <lineage>
        <taxon>Bacteria</taxon>
        <taxon>Pseudomonadati</taxon>
        <taxon>Pseudomonadota</taxon>
        <taxon>Alphaproteobacteria</taxon>
        <taxon>Hyphomicrobiales</taxon>
        <taxon>Rhizobiaceae</taxon>
        <taxon>Rhizobium/Agrobacterium group</taxon>
        <taxon>Pararhizobium</taxon>
    </lineage>
</organism>
<dbReference type="GO" id="GO:0046872">
    <property type="term" value="F:metal ion binding"/>
    <property type="evidence" value="ECO:0007669"/>
    <property type="project" value="InterPro"/>
</dbReference>
<reference evidence="1 2" key="1">
    <citation type="journal article" date="2016" name="Syst. Appl. Microbiol.">
        <title>Pararhizobium polonicum sp. nov. isolated from tumors on stone fruit rootstocks.</title>
        <authorList>
            <person name="Pulawska J."/>
            <person name="Kuzmanovic N."/>
            <person name="Willems A."/>
            <person name="Pothier J.F."/>
        </authorList>
    </citation>
    <scope>NUCLEOTIDE SEQUENCE [LARGE SCALE GENOMIC DNA]</scope>
    <source>
        <strain evidence="1 2">F5.1</strain>
    </source>
</reference>
<dbReference type="GO" id="GO:0033389">
    <property type="term" value="P:putrescine biosynthetic process from arginine, via agmatine"/>
    <property type="evidence" value="ECO:0007669"/>
    <property type="project" value="TreeGrafter"/>
</dbReference>
<name>A0A1C7P0T1_9HYPH</name>
<keyword evidence="2" id="KW-1185">Reference proteome</keyword>
<dbReference type="PANTHER" id="PTHR11358:SF41">
    <property type="entry name" value="ARGINASE"/>
    <property type="match status" value="1"/>
</dbReference>
<dbReference type="InterPro" id="IPR023696">
    <property type="entry name" value="Ureohydrolase_dom_sf"/>
</dbReference>
<dbReference type="PANTHER" id="PTHR11358">
    <property type="entry name" value="ARGINASE/AGMATINASE"/>
    <property type="match status" value="1"/>
</dbReference>
<sequence length="317" mass="35251">MQLLLLHLDDALELQPDFTRACLNAGAGEIQAEEDGRAIRLWGKQKSLNTVADRLARAMLRGRKDAHLCFMGSGDFHHVTALLLEVALAKDEKPVTVIHFDNHPDWVHFNGGMHCGSWVNRAVRNPLVHKVITVGVCSSDLHKPEWKGANLSLLSSGDLELFPYDHPPSRVKKQYGSGASYRQDTGALWWNTISAIGEQNFIDRLLSRIETDAVYLTIDKDVLALDDAVTNWDQGRMRLPYLLSLITEIGTRHRIVGADVTGDYSTPAYAGTLWMQVAKRAEILMDQPGRPSDLRLATNINSAANHTLLAVLSEIMQ</sequence>
<dbReference type="SUPFAM" id="SSF52768">
    <property type="entry name" value="Arginase/deacetylase"/>
    <property type="match status" value="1"/>
</dbReference>
<proteinExistence type="predicted"/>
<dbReference type="RefSeq" id="WP_068954747.1">
    <property type="nucleotide sequence ID" value="NZ_LGLV01000008.1"/>
</dbReference>
<comment type="caution">
    <text evidence="1">The sequence shown here is derived from an EMBL/GenBank/DDBJ whole genome shotgun (WGS) entry which is preliminary data.</text>
</comment>
<protein>
    <submittedName>
        <fullName evidence="1">Arginase</fullName>
    </submittedName>
</protein>